<feature type="compositionally biased region" description="Basic residues" evidence="8">
    <location>
        <begin position="986"/>
        <end position="1000"/>
    </location>
</feature>
<dbReference type="PROSITE" id="PS00028">
    <property type="entry name" value="ZINC_FINGER_C2H2_1"/>
    <property type="match status" value="2"/>
</dbReference>
<organism evidence="10 11">
    <name type="scientific">Acaromyces ingoldii</name>
    <dbReference type="NCBI Taxonomy" id="215250"/>
    <lineage>
        <taxon>Eukaryota</taxon>
        <taxon>Fungi</taxon>
        <taxon>Dikarya</taxon>
        <taxon>Basidiomycota</taxon>
        <taxon>Ustilaginomycotina</taxon>
        <taxon>Exobasidiomycetes</taxon>
        <taxon>Exobasidiales</taxon>
        <taxon>Cryptobasidiaceae</taxon>
        <taxon>Acaromyces</taxon>
    </lineage>
</organism>
<accession>A0A316YZ13</accession>
<dbReference type="PANTHER" id="PTHR40626:SF11">
    <property type="entry name" value="ZINC FINGER PROTEIN YPR022C"/>
    <property type="match status" value="1"/>
</dbReference>
<gene>
    <name evidence="10" type="ORF">FA10DRAFT_298507</name>
</gene>
<keyword evidence="6" id="KW-0539">Nucleus</keyword>
<evidence type="ECO:0000313" key="11">
    <source>
        <dbReference type="Proteomes" id="UP000245768"/>
    </source>
</evidence>
<evidence type="ECO:0000256" key="8">
    <source>
        <dbReference type="SAM" id="MobiDB-lite"/>
    </source>
</evidence>
<evidence type="ECO:0000256" key="3">
    <source>
        <dbReference type="ARBA" id="ARBA00022737"/>
    </source>
</evidence>
<dbReference type="GO" id="GO:0005634">
    <property type="term" value="C:nucleus"/>
    <property type="evidence" value="ECO:0007669"/>
    <property type="project" value="UniProtKB-SubCell"/>
</dbReference>
<dbReference type="SUPFAM" id="SSF57667">
    <property type="entry name" value="beta-beta-alpha zinc fingers"/>
    <property type="match status" value="1"/>
</dbReference>
<keyword evidence="3" id="KW-0677">Repeat</keyword>
<feature type="compositionally biased region" description="Low complexity" evidence="8">
    <location>
        <begin position="307"/>
        <end position="321"/>
    </location>
</feature>
<evidence type="ECO:0000313" key="10">
    <source>
        <dbReference type="EMBL" id="PWN93075.1"/>
    </source>
</evidence>
<dbReference type="Proteomes" id="UP000245768">
    <property type="component" value="Unassembled WGS sequence"/>
</dbReference>
<feature type="compositionally biased region" description="Low complexity" evidence="8">
    <location>
        <begin position="102"/>
        <end position="111"/>
    </location>
</feature>
<feature type="compositionally biased region" description="Basic residues" evidence="8">
    <location>
        <begin position="231"/>
        <end position="240"/>
    </location>
</feature>
<dbReference type="OrthoDB" id="3945418at2759"/>
<proteinExistence type="predicted"/>
<sequence>MTHHFARPPGADSGGDRRGFQGDSSLHQEPVGADGKRSGHARLQCLRPGCGKTFSKSTHLLRHEAIHRGTNVRKCPLCEKSFSRPDSLRRHRHLVHGEEESSLASTSAAAEPVQQGHQDGHEPSDIVQRRRKTSDYSDVYDHGPSPTSEGQRSWYGAPTSSVRTGPEFAPFASSSNGAGRASVDLYENQQPSHNIASPISTLIHSSSPPQGLHLVAEAAVAAAAAGGPLHNSHKVARHAAHPSPLHQGPYQSHHADPDALPRSHFHESRFPAPSLPMPHAPSPSAAEPMPHRSFHHHHAPPPPPAAAAPSHQHPQPSHGGPTAIETWPEQDHRHGSMAMQGLDHSSNPPVHAPASIGPPPPIDKLGSDFDLSDLNTGFGFVNGADWSLLNNVFLEANLLDVPTDTIGQSVLDHRALSVNLGGDGTRTPTEPKHIDTEETAAAVSKLRSLLTSAVEGKDLPQTPKRLANTMFRQFLAHFMPSMPAFHEGLFGRDGTSPGLLLTAISMGSLYVGSTEALTQGVSMWRLAGSAIWGACLFAGQTSTPRNLAELMRMCIIGHAFAIMGADRQIYQTARLVFPLAISAGHELGLFLRKKTNSTCVCPPELAGCQYIETAAQEDILQQLWRAWVREQEDRRVVIAVHVYDSQLSSFQGTPPLSQHFVLDVEEPDNDRLFAIDSARQWWSAIRLWETGERRLPSVSDYYQCLFSKASGPIKRERDGANGASVTSQWEPKSIMTMYALLEGINSSVCLLRRRPQPGLPTTGELMWALKKWSEILMGIQHDDDDDREGASLHKSDPMCLWTRWHALHLSLLVPSFEEVFDYLDRQLIGDPSHPVASFAHSEGHRRALIHAGSIWHLFNTAKRGLLVLPHVLHALYQATAVFLLAADYKMPIESGTSSYELLEPFQVGHTGHDLCKKAFVGSGGVALLNGLPIERDNRNIKDLLRTLDFVGGGDEGTRHVVFGRLRKIFFGSVSAHQQQQQQQQQSHHHHQQHHHHRHHQPQPPNSQVHRP</sequence>
<dbReference type="STRING" id="215250.A0A316YZ13"/>
<keyword evidence="4 7" id="KW-0863">Zinc-finger</keyword>
<feature type="region of interest" description="Disordered" evidence="8">
    <location>
        <begin position="1"/>
        <end position="40"/>
    </location>
</feature>
<dbReference type="EMBL" id="KZ819634">
    <property type="protein sequence ID" value="PWN93075.1"/>
    <property type="molecule type" value="Genomic_DNA"/>
</dbReference>
<name>A0A316YZ13_9BASI</name>
<evidence type="ECO:0000256" key="4">
    <source>
        <dbReference type="ARBA" id="ARBA00022771"/>
    </source>
</evidence>
<dbReference type="InterPro" id="IPR051059">
    <property type="entry name" value="VerF-like"/>
</dbReference>
<dbReference type="AlphaFoldDB" id="A0A316YZ13"/>
<comment type="subcellular location">
    <subcellularLocation>
        <location evidence="1">Nucleus</location>
    </subcellularLocation>
</comment>
<feature type="region of interest" description="Disordered" evidence="8">
    <location>
        <begin position="230"/>
        <end position="368"/>
    </location>
</feature>
<feature type="region of interest" description="Disordered" evidence="8">
    <location>
        <begin position="95"/>
        <end position="178"/>
    </location>
</feature>
<feature type="compositionally biased region" description="Basic and acidic residues" evidence="8">
    <location>
        <begin position="253"/>
        <end position="269"/>
    </location>
</feature>
<dbReference type="CDD" id="cd12148">
    <property type="entry name" value="fungal_TF_MHR"/>
    <property type="match status" value="1"/>
</dbReference>
<dbReference type="InParanoid" id="A0A316YZ13"/>
<dbReference type="PANTHER" id="PTHR40626">
    <property type="entry name" value="MIP31509P"/>
    <property type="match status" value="1"/>
</dbReference>
<evidence type="ECO:0000259" key="9">
    <source>
        <dbReference type="PROSITE" id="PS50157"/>
    </source>
</evidence>
<dbReference type="InterPro" id="IPR013087">
    <property type="entry name" value="Znf_C2H2_type"/>
</dbReference>
<evidence type="ECO:0000256" key="5">
    <source>
        <dbReference type="ARBA" id="ARBA00022833"/>
    </source>
</evidence>
<dbReference type="GO" id="GO:0000785">
    <property type="term" value="C:chromatin"/>
    <property type="evidence" value="ECO:0007669"/>
    <property type="project" value="TreeGrafter"/>
</dbReference>
<feature type="region of interest" description="Disordered" evidence="8">
    <location>
        <begin position="973"/>
        <end position="1011"/>
    </location>
</feature>
<keyword evidence="11" id="KW-1185">Reference proteome</keyword>
<dbReference type="GO" id="GO:0000978">
    <property type="term" value="F:RNA polymerase II cis-regulatory region sequence-specific DNA binding"/>
    <property type="evidence" value="ECO:0007669"/>
    <property type="project" value="InterPro"/>
</dbReference>
<feature type="compositionally biased region" description="Basic and acidic residues" evidence="8">
    <location>
        <begin position="118"/>
        <end position="141"/>
    </location>
</feature>
<keyword evidence="2" id="KW-0479">Metal-binding</keyword>
<keyword evidence="5" id="KW-0862">Zinc</keyword>
<dbReference type="GO" id="GO:0008270">
    <property type="term" value="F:zinc ion binding"/>
    <property type="evidence" value="ECO:0007669"/>
    <property type="project" value="UniProtKB-KW"/>
</dbReference>
<feature type="compositionally biased region" description="Low complexity" evidence="8">
    <location>
        <begin position="976"/>
        <end position="985"/>
    </location>
</feature>
<feature type="domain" description="C2H2-type" evidence="9">
    <location>
        <begin position="43"/>
        <end position="72"/>
    </location>
</feature>
<protein>
    <recommendedName>
        <fullName evidence="9">C2H2-type domain-containing protein</fullName>
    </recommendedName>
</protein>
<dbReference type="InterPro" id="IPR036236">
    <property type="entry name" value="Znf_C2H2_sf"/>
</dbReference>
<reference evidence="10 11" key="1">
    <citation type="journal article" date="2018" name="Mol. Biol. Evol.">
        <title>Broad Genomic Sampling Reveals a Smut Pathogenic Ancestry of the Fungal Clade Ustilaginomycotina.</title>
        <authorList>
            <person name="Kijpornyongpan T."/>
            <person name="Mondo S.J."/>
            <person name="Barry K."/>
            <person name="Sandor L."/>
            <person name="Lee J."/>
            <person name="Lipzen A."/>
            <person name="Pangilinan J."/>
            <person name="LaButti K."/>
            <person name="Hainaut M."/>
            <person name="Henrissat B."/>
            <person name="Grigoriev I.V."/>
            <person name="Spatafora J.W."/>
            <person name="Aime M.C."/>
        </authorList>
    </citation>
    <scope>NUCLEOTIDE SEQUENCE [LARGE SCALE GENOMIC DNA]</scope>
    <source>
        <strain evidence="10 11">MCA 4198</strain>
    </source>
</reference>
<evidence type="ECO:0000256" key="6">
    <source>
        <dbReference type="ARBA" id="ARBA00023242"/>
    </source>
</evidence>
<dbReference type="RefSeq" id="XP_025380273.1">
    <property type="nucleotide sequence ID" value="XM_025524608.1"/>
</dbReference>
<evidence type="ECO:0000256" key="7">
    <source>
        <dbReference type="PROSITE-ProRule" id="PRU00042"/>
    </source>
</evidence>
<dbReference type="GeneID" id="37046524"/>
<evidence type="ECO:0000256" key="2">
    <source>
        <dbReference type="ARBA" id="ARBA00022723"/>
    </source>
</evidence>
<dbReference type="GO" id="GO:0000981">
    <property type="term" value="F:DNA-binding transcription factor activity, RNA polymerase II-specific"/>
    <property type="evidence" value="ECO:0007669"/>
    <property type="project" value="InterPro"/>
</dbReference>
<dbReference type="PROSITE" id="PS50157">
    <property type="entry name" value="ZINC_FINGER_C2H2_2"/>
    <property type="match status" value="2"/>
</dbReference>
<feature type="domain" description="C2H2-type" evidence="9">
    <location>
        <begin position="73"/>
        <end position="101"/>
    </location>
</feature>
<dbReference type="Gene3D" id="3.30.160.60">
    <property type="entry name" value="Classic Zinc Finger"/>
    <property type="match status" value="2"/>
</dbReference>
<evidence type="ECO:0000256" key="1">
    <source>
        <dbReference type="ARBA" id="ARBA00004123"/>
    </source>
</evidence>
<dbReference type="SMART" id="SM00355">
    <property type="entry name" value="ZnF_C2H2"/>
    <property type="match status" value="2"/>
</dbReference>